<dbReference type="PANTHER" id="PTHR11695:SF294">
    <property type="entry name" value="RETICULON-4-INTERACTING PROTEIN 1, MITOCHONDRIAL"/>
    <property type="match status" value="1"/>
</dbReference>
<accession>A0A495JR87</accession>
<dbReference type="EMBL" id="RBKT01000001">
    <property type="protein sequence ID" value="RKR91351.1"/>
    <property type="molecule type" value="Genomic_DNA"/>
</dbReference>
<dbReference type="Pfam" id="PF08240">
    <property type="entry name" value="ADH_N"/>
    <property type="match status" value="1"/>
</dbReference>
<comment type="caution">
    <text evidence="2">The sequence shown here is derived from an EMBL/GenBank/DDBJ whole genome shotgun (WGS) entry which is preliminary data.</text>
</comment>
<dbReference type="AlphaFoldDB" id="A0A495JR87"/>
<dbReference type="SUPFAM" id="SSF50129">
    <property type="entry name" value="GroES-like"/>
    <property type="match status" value="1"/>
</dbReference>
<dbReference type="RefSeq" id="WP_246017293.1">
    <property type="nucleotide sequence ID" value="NZ_RBKT01000001.1"/>
</dbReference>
<evidence type="ECO:0000313" key="3">
    <source>
        <dbReference type="Proteomes" id="UP000277671"/>
    </source>
</evidence>
<gene>
    <name evidence="2" type="ORF">BDK92_5745</name>
</gene>
<organism evidence="2 3">
    <name type="scientific">Micromonospora pisi</name>
    <dbReference type="NCBI Taxonomy" id="589240"/>
    <lineage>
        <taxon>Bacteria</taxon>
        <taxon>Bacillati</taxon>
        <taxon>Actinomycetota</taxon>
        <taxon>Actinomycetes</taxon>
        <taxon>Micromonosporales</taxon>
        <taxon>Micromonosporaceae</taxon>
        <taxon>Micromonospora</taxon>
    </lineage>
</organism>
<evidence type="ECO:0000259" key="1">
    <source>
        <dbReference type="SMART" id="SM00829"/>
    </source>
</evidence>
<dbReference type="InterPro" id="IPR020843">
    <property type="entry name" value="ER"/>
</dbReference>
<dbReference type="InterPro" id="IPR050700">
    <property type="entry name" value="YIM1/Zinc_Alcohol_DH_Fams"/>
</dbReference>
<proteinExistence type="predicted"/>
<reference evidence="2 3" key="1">
    <citation type="submission" date="2018-10" db="EMBL/GenBank/DDBJ databases">
        <title>Sequencing the genomes of 1000 actinobacteria strains.</title>
        <authorList>
            <person name="Klenk H.-P."/>
        </authorList>
    </citation>
    <scope>NUCLEOTIDE SEQUENCE [LARGE SCALE GENOMIC DNA]</scope>
    <source>
        <strain evidence="2 3">DSM 45175</strain>
    </source>
</reference>
<keyword evidence="3" id="KW-1185">Reference proteome</keyword>
<evidence type="ECO:0000313" key="2">
    <source>
        <dbReference type="EMBL" id="RKR91351.1"/>
    </source>
</evidence>
<dbReference type="GO" id="GO:0016491">
    <property type="term" value="F:oxidoreductase activity"/>
    <property type="evidence" value="ECO:0007669"/>
    <property type="project" value="InterPro"/>
</dbReference>
<dbReference type="PANTHER" id="PTHR11695">
    <property type="entry name" value="ALCOHOL DEHYDROGENASE RELATED"/>
    <property type="match status" value="1"/>
</dbReference>
<sequence length="241" mass="24584">MLGTGEVVGYGDGVTDLRPGERVAGMVHWYQNRGTVGTYAELVAVDRDAVVPIPDDLDLVAAATVALNALTARQALELMELAPGSTVLVNGVSGGVGGFAAQLAARAGQQVLAVASQGDEEWVRGLGVAEVLPRTLDLATVGPVDAVLDAVPVGAPAAAAVADGGVLVTTRPTPPVDPARGVRQHVVLIQQNQPMLAELMAEVAKGELLTRVAATLPLAEAAEAHRRVEAGGVRGKIVLLP</sequence>
<dbReference type="InterPro" id="IPR013154">
    <property type="entry name" value="ADH-like_N"/>
</dbReference>
<name>A0A495JR87_9ACTN</name>
<dbReference type="SMART" id="SM00829">
    <property type="entry name" value="PKS_ER"/>
    <property type="match status" value="1"/>
</dbReference>
<dbReference type="Gene3D" id="3.40.50.720">
    <property type="entry name" value="NAD(P)-binding Rossmann-like Domain"/>
    <property type="match status" value="1"/>
</dbReference>
<dbReference type="InterPro" id="IPR036291">
    <property type="entry name" value="NAD(P)-bd_dom_sf"/>
</dbReference>
<dbReference type="Proteomes" id="UP000277671">
    <property type="component" value="Unassembled WGS sequence"/>
</dbReference>
<dbReference type="Gene3D" id="3.90.180.10">
    <property type="entry name" value="Medium-chain alcohol dehydrogenases, catalytic domain"/>
    <property type="match status" value="1"/>
</dbReference>
<dbReference type="Pfam" id="PF13602">
    <property type="entry name" value="ADH_zinc_N_2"/>
    <property type="match status" value="1"/>
</dbReference>
<protein>
    <submittedName>
        <fullName evidence="2">NADPH:quinone reductase-like Zn-dependent oxidoreductase</fullName>
    </submittedName>
</protein>
<dbReference type="SUPFAM" id="SSF51735">
    <property type="entry name" value="NAD(P)-binding Rossmann-fold domains"/>
    <property type="match status" value="1"/>
</dbReference>
<feature type="domain" description="Enoyl reductase (ER)" evidence="1">
    <location>
        <begin position="3"/>
        <end position="239"/>
    </location>
</feature>
<dbReference type="InterPro" id="IPR011032">
    <property type="entry name" value="GroES-like_sf"/>
</dbReference>